<evidence type="ECO:0000313" key="9">
    <source>
        <dbReference type="EMBL" id="CAG9800461.1"/>
    </source>
</evidence>
<evidence type="ECO:0008006" key="11">
    <source>
        <dbReference type="Google" id="ProtNLM"/>
    </source>
</evidence>
<evidence type="ECO:0000256" key="2">
    <source>
        <dbReference type="ARBA" id="ARBA00006175"/>
    </source>
</evidence>
<dbReference type="InterPro" id="IPR022357">
    <property type="entry name" value="MIP_CS"/>
</dbReference>
<keyword evidence="5 8" id="KW-1133">Transmembrane helix</keyword>
<dbReference type="Proteomes" id="UP001153620">
    <property type="component" value="Chromosome 1"/>
</dbReference>
<organism evidence="9 10">
    <name type="scientific">Chironomus riparius</name>
    <dbReference type="NCBI Taxonomy" id="315576"/>
    <lineage>
        <taxon>Eukaryota</taxon>
        <taxon>Metazoa</taxon>
        <taxon>Ecdysozoa</taxon>
        <taxon>Arthropoda</taxon>
        <taxon>Hexapoda</taxon>
        <taxon>Insecta</taxon>
        <taxon>Pterygota</taxon>
        <taxon>Neoptera</taxon>
        <taxon>Endopterygota</taxon>
        <taxon>Diptera</taxon>
        <taxon>Nematocera</taxon>
        <taxon>Chironomoidea</taxon>
        <taxon>Chironomidae</taxon>
        <taxon>Chironominae</taxon>
        <taxon>Chironomus</taxon>
    </lineage>
</organism>
<evidence type="ECO:0000256" key="4">
    <source>
        <dbReference type="ARBA" id="ARBA00022692"/>
    </source>
</evidence>
<evidence type="ECO:0000313" key="10">
    <source>
        <dbReference type="Proteomes" id="UP001153620"/>
    </source>
</evidence>
<dbReference type="CDD" id="cd00333">
    <property type="entry name" value="MIP"/>
    <property type="match status" value="1"/>
</dbReference>
<dbReference type="GO" id="GO:0015267">
    <property type="term" value="F:channel activity"/>
    <property type="evidence" value="ECO:0007669"/>
    <property type="project" value="InterPro"/>
</dbReference>
<evidence type="ECO:0000256" key="8">
    <source>
        <dbReference type="SAM" id="Phobius"/>
    </source>
</evidence>
<reference evidence="9" key="1">
    <citation type="submission" date="2022-01" db="EMBL/GenBank/DDBJ databases">
        <authorList>
            <person name="King R."/>
        </authorList>
    </citation>
    <scope>NUCLEOTIDE SEQUENCE</scope>
</reference>
<dbReference type="GO" id="GO:0005886">
    <property type="term" value="C:plasma membrane"/>
    <property type="evidence" value="ECO:0007669"/>
    <property type="project" value="TreeGrafter"/>
</dbReference>
<dbReference type="InterPro" id="IPR023271">
    <property type="entry name" value="Aquaporin-like"/>
</dbReference>
<evidence type="ECO:0000256" key="6">
    <source>
        <dbReference type="ARBA" id="ARBA00023136"/>
    </source>
</evidence>
<keyword evidence="4 7" id="KW-0812">Transmembrane</keyword>
<name>A0A9N9RPD1_9DIPT</name>
<dbReference type="PRINTS" id="PR00783">
    <property type="entry name" value="MINTRINSICP"/>
</dbReference>
<dbReference type="PROSITE" id="PS00221">
    <property type="entry name" value="MIP"/>
    <property type="match status" value="1"/>
</dbReference>
<dbReference type="PANTHER" id="PTHR19139">
    <property type="entry name" value="AQUAPORIN TRANSPORTER"/>
    <property type="match status" value="1"/>
</dbReference>
<dbReference type="SUPFAM" id="SSF81338">
    <property type="entry name" value="Aquaporin-like"/>
    <property type="match status" value="1"/>
</dbReference>
<sequence length="283" mass="31117">MTQKQFDKNFNSINLLKDGSEVEDDSDKIYKWCFLKMKQSFLELLTLGLSECIGTAMLLFFGCMGCVDLGNPGFPTHLSICLGFGLTVMVIVNIFGVVSGAHLNPAVTLAAIVYKLVDFQKAVVYVIGQFIGAFLGYGLLRVLTPESSLGENFCVTLPGKGIDVWKAFGVEFFITMGLILICCGVWDPRNAKHHDSVPLRFGLAITMLALVGGPYSGGSMNPARSFGPALYNMNFTAHWIYWVAPMLSALITAVAFRMVFYREAPKEITKPEEVPLRDAKNNV</sequence>
<keyword evidence="6 8" id="KW-0472">Membrane</keyword>
<evidence type="ECO:0000256" key="3">
    <source>
        <dbReference type="ARBA" id="ARBA00022448"/>
    </source>
</evidence>
<dbReference type="NCBIfam" id="TIGR00861">
    <property type="entry name" value="MIP"/>
    <property type="match status" value="1"/>
</dbReference>
<keyword evidence="3 7" id="KW-0813">Transport</keyword>
<gene>
    <name evidence="9" type="ORF">CHIRRI_LOCUS3404</name>
</gene>
<comment type="similarity">
    <text evidence="2 7">Belongs to the MIP/aquaporin (TC 1.A.8) family.</text>
</comment>
<reference evidence="9" key="2">
    <citation type="submission" date="2022-10" db="EMBL/GenBank/DDBJ databases">
        <authorList>
            <consortium name="ENA_rothamsted_submissions"/>
            <consortium name="culmorum"/>
            <person name="King R."/>
        </authorList>
    </citation>
    <scope>NUCLEOTIDE SEQUENCE</scope>
</reference>
<dbReference type="InterPro" id="IPR000425">
    <property type="entry name" value="MIP"/>
</dbReference>
<dbReference type="PANTHER" id="PTHR19139:SF270">
    <property type="entry name" value="ENTOMOGLYCEROPORIN 1-RELATED"/>
    <property type="match status" value="1"/>
</dbReference>
<evidence type="ECO:0000256" key="7">
    <source>
        <dbReference type="RuleBase" id="RU000477"/>
    </source>
</evidence>
<feature type="transmembrane region" description="Helical" evidence="8">
    <location>
        <begin position="122"/>
        <end position="144"/>
    </location>
</feature>
<protein>
    <recommendedName>
        <fullName evidence="11">Aquaporin</fullName>
    </recommendedName>
</protein>
<feature type="transmembrane region" description="Helical" evidence="8">
    <location>
        <begin position="164"/>
        <end position="186"/>
    </location>
</feature>
<feature type="transmembrane region" description="Helical" evidence="8">
    <location>
        <begin position="198"/>
        <end position="219"/>
    </location>
</feature>
<dbReference type="InterPro" id="IPR034294">
    <property type="entry name" value="Aquaporin_transptr"/>
</dbReference>
<comment type="subcellular location">
    <subcellularLocation>
        <location evidence="1">Membrane</location>
        <topology evidence="1">Multi-pass membrane protein</topology>
    </subcellularLocation>
</comment>
<evidence type="ECO:0000256" key="1">
    <source>
        <dbReference type="ARBA" id="ARBA00004141"/>
    </source>
</evidence>
<dbReference type="FunFam" id="1.20.1080.10:FF:000020">
    <property type="entry name" value="Entomoglyceroporin 4, isoform A"/>
    <property type="match status" value="1"/>
</dbReference>
<evidence type="ECO:0000256" key="5">
    <source>
        <dbReference type="ARBA" id="ARBA00022989"/>
    </source>
</evidence>
<keyword evidence="10" id="KW-1185">Reference proteome</keyword>
<dbReference type="EMBL" id="OU895877">
    <property type="protein sequence ID" value="CAG9800461.1"/>
    <property type="molecule type" value="Genomic_DNA"/>
</dbReference>
<dbReference type="AlphaFoldDB" id="A0A9N9RPD1"/>
<dbReference type="Pfam" id="PF00230">
    <property type="entry name" value="MIP"/>
    <property type="match status" value="1"/>
</dbReference>
<feature type="transmembrane region" description="Helical" evidence="8">
    <location>
        <begin position="239"/>
        <end position="260"/>
    </location>
</feature>
<accession>A0A9N9RPD1</accession>
<dbReference type="Gene3D" id="1.20.1080.10">
    <property type="entry name" value="Glycerol uptake facilitator protein"/>
    <property type="match status" value="1"/>
</dbReference>
<proteinExistence type="inferred from homology"/>
<feature type="transmembrane region" description="Helical" evidence="8">
    <location>
        <begin position="74"/>
        <end position="101"/>
    </location>
</feature>
<dbReference type="OrthoDB" id="3222at2759"/>
<feature type="transmembrane region" description="Helical" evidence="8">
    <location>
        <begin position="41"/>
        <end position="62"/>
    </location>
</feature>